<evidence type="ECO:0000313" key="13">
    <source>
        <dbReference type="Proteomes" id="UP000435649"/>
    </source>
</evidence>
<gene>
    <name evidence="12" type="primary">yajC</name>
    <name evidence="12" type="ORF">FYJ85_03220</name>
</gene>
<evidence type="ECO:0000256" key="2">
    <source>
        <dbReference type="ARBA" id="ARBA00006742"/>
    </source>
</evidence>
<dbReference type="GO" id="GO:0005886">
    <property type="term" value="C:plasma membrane"/>
    <property type="evidence" value="ECO:0007669"/>
    <property type="project" value="UniProtKB-SubCell"/>
</dbReference>
<comment type="caution">
    <text evidence="12">The sequence shown here is derived from an EMBL/GenBank/DDBJ whole genome shotgun (WGS) entry which is preliminary data.</text>
</comment>
<keyword evidence="7" id="KW-0653">Protein transport</keyword>
<name>A0A844FZK0_9BACT</name>
<evidence type="ECO:0000256" key="5">
    <source>
        <dbReference type="ARBA" id="ARBA00022475"/>
    </source>
</evidence>
<keyword evidence="13" id="KW-1185">Reference proteome</keyword>
<evidence type="ECO:0000256" key="9">
    <source>
        <dbReference type="ARBA" id="ARBA00023010"/>
    </source>
</evidence>
<organism evidence="12 13">
    <name type="scientific">Victivallis lenta</name>
    <dbReference type="NCBI Taxonomy" id="2606640"/>
    <lineage>
        <taxon>Bacteria</taxon>
        <taxon>Pseudomonadati</taxon>
        <taxon>Lentisphaerota</taxon>
        <taxon>Lentisphaeria</taxon>
        <taxon>Victivallales</taxon>
        <taxon>Victivallaceae</taxon>
        <taxon>Victivallis</taxon>
    </lineage>
</organism>
<evidence type="ECO:0000256" key="1">
    <source>
        <dbReference type="ARBA" id="ARBA00004162"/>
    </source>
</evidence>
<evidence type="ECO:0000256" key="10">
    <source>
        <dbReference type="ARBA" id="ARBA00023136"/>
    </source>
</evidence>
<dbReference type="GO" id="GO:0015031">
    <property type="term" value="P:protein transport"/>
    <property type="evidence" value="ECO:0007669"/>
    <property type="project" value="UniProtKB-KW"/>
</dbReference>
<sequence length="150" mass="15891">MSLNFILADAAPKTVSIGPGAPAQAGNAAVSNAVKATETVAVDPAAAAGQEQPPQQVPFFANPIILMLVVLGVMFFFTFRSQKKQQQKRQQMLDTIVKGTRVMLNNGIYGTVTEVKDKTYMVEIADKVVVEALKSGVAEVIGTAAPAEKK</sequence>
<dbReference type="AlphaFoldDB" id="A0A844FZK0"/>
<proteinExistence type="inferred from homology"/>
<comment type="subcellular location">
    <subcellularLocation>
        <location evidence="1">Cell membrane</location>
        <topology evidence="1">Single-pass membrane protein</topology>
    </subcellularLocation>
</comment>
<dbReference type="InterPro" id="IPR003849">
    <property type="entry name" value="Preprotein_translocase_YajC"/>
</dbReference>
<keyword evidence="8 11" id="KW-1133">Transmembrane helix</keyword>
<evidence type="ECO:0000313" key="12">
    <source>
        <dbReference type="EMBL" id="MST96055.1"/>
    </source>
</evidence>
<evidence type="ECO:0000256" key="6">
    <source>
        <dbReference type="ARBA" id="ARBA00022692"/>
    </source>
</evidence>
<reference evidence="12 13" key="1">
    <citation type="submission" date="2019-08" db="EMBL/GenBank/DDBJ databases">
        <title>In-depth cultivation of the pig gut microbiome towards novel bacterial diversity and tailored functional studies.</title>
        <authorList>
            <person name="Wylensek D."/>
            <person name="Hitch T.C.A."/>
            <person name="Clavel T."/>
        </authorList>
    </citation>
    <scope>NUCLEOTIDE SEQUENCE [LARGE SCALE GENOMIC DNA]</scope>
    <source>
        <strain evidence="12 13">BBE-744-WT-12</strain>
    </source>
</reference>
<keyword evidence="10 11" id="KW-0472">Membrane</keyword>
<evidence type="ECO:0000256" key="11">
    <source>
        <dbReference type="SAM" id="Phobius"/>
    </source>
</evidence>
<dbReference type="SMART" id="SM01323">
    <property type="entry name" value="YajC"/>
    <property type="match status" value="1"/>
</dbReference>
<keyword evidence="5" id="KW-1003">Cell membrane</keyword>
<dbReference type="PANTHER" id="PTHR33909">
    <property type="entry name" value="SEC TRANSLOCON ACCESSORY COMPLEX SUBUNIT YAJC"/>
    <property type="match status" value="1"/>
</dbReference>
<accession>A0A844FZK0</accession>
<evidence type="ECO:0000256" key="4">
    <source>
        <dbReference type="ARBA" id="ARBA00022448"/>
    </source>
</evidence>
<keyword evidence="9" id="KW-0811">Translocation</keyword>
<dbReference type="PRINTS" id="PR01853">
    <property type="entry name" value="YAJCTRNLCASE"/>
</dbReference>
<feature type="transmembrane region" description="Helical" evidence="11">
    <location>
        <begin position="59"/>
        <end position="79"/>
    </location>
</feature>
<dbReference type="Pfam" id="PF02699">
    <property type="entry name" value="YajC"/>
    <property type="match status" value="1"/>
</dbReference>
<dbReference type="Proteomes" id="UP000435649">
    <property type="component" value="Unassembled WGS sequence"/>
</dbReference>
<dbReference type="PANTHER" id="PTHR33909:SF1">
    <property type="entry name" value="SEC TRANSLOCON ACCESSORY COMPLEX SUBUNIT YAJC"/>
    <property type="match status" value="1"/>
</dbReference>
<evidence type="ECO:0000256" key="7">
    <source>
        <dbReference type="ARBA" id="ARBA00022927"/>
    </source>
</evidence>
<evidence type="ECO:0000256" key="3">
    <source>
        <dbReference type="ARBA" id="ARBA00014962"/>
    </source>
</evidence>
<keyword evidence="6 11" id="KW-0812">Transmembrane</keyword>
<protein>
    <recommendedName>
        <fullName evidence="3">Sec translocon accessory complex subunit YajC</fullName>
    </recommendedName>
</protein>
<dbReference type="RefSeq" id="WP_154416974.1">
    <property type="nucleotide sequence ID" value="NZ_CALXOB010000031.1"/>
</dbReference>
<dbReference type="NCBIfam" id="TIGR00739">
    <property type="entry name" value="yajC"/>
    <property type="match status" value="1"/>
</dbReference>
<evidence type="ECO:0000256" key="8">
    <source>
        <dbReference type="ARBA" id="ARBA00022989"/>
    </source>
</evidence>
<dbReference type="EMBL" id="VUNS01000002">
    <property type="protein sequence ID" value="MST96055.1"/>
    <property type="molecule type" value="Genomic_DNA"/>
</dbReference>
<keyword evidence="4" id="KW-0813">Transport</keyword>
<comment type="similarity">
    <text evidence="2">Belongs to the YajC family.</text>
</comment>